<dbReference type="Pfam" id="PF13174">
    <property type="entry name" value="TPR_6"/>
    <property type="match status" value="1"/>
</dbReference>
<dbReference type="PROSITE" id="PS50005">
    <property type="entry name" value="TPR"/>
    <property type="match status" value="1"/>
</dbReference>
<keyword evidence="2" id="KW-0732">Signal</keyword>
<evidence type="ECO:0000256" key="1">
    <source>
        <dbReference type="PROSITE-ProRule" id="PRU00339"/>
    </source>
</evidence>
<proteinExistence type="predicted"/>
<accession>A0ABS5WCB3</accession>
<keyword evidence="5" id="KW-1185">Reference proteome</keyword>
<dbReference type="Pfam" id="PF17128">
    <property type="entry name" value="DUF5107"/>
    <property type="match status" value="1"/>
</dbReference>
<dbReference type="RefSeq" id="WP_214611072.1">
    <property type="nucleotide sequence ID" value="NZ_JACATN010000002.1"/>
</dbReference>
<gene>
    <name evidence="4" type="ORF">HW347_06335</name>
</gene>
<feature type="chain" id="PRO_5047094580" evidence="2">
    <location>
        <begin position="23"/>
        <end position="1100"/>
    </location>
</feature>
<feature type="repeat" description="TPR" evidence="1">
    <location>
        <begin position="965"/>
        <end position="998"/>
    </location>
</feature>
<dbReference type="InterPro" id="IPR019734">
    <property type="entry name" value="TPR_rpt"/>
</dbReference>
<name>A0ABS5WCB3_9FLAO</name>
<dbReference type="EMBL" id="JACATN010000002">
    <property type="protein sequence ID" value="MBT2160874.1"/>
    <property type="molecule type" value="Genomic_DNA"/>
</dbReference>
<feature type="signal peptide" evidence="2">
    <location>
        <begin position="1"/>
        <end position="22"/>
    </location>
</feature>
<evidence type="ECO:0000313" key="5">
    <source>
        <dbReference type="Proteomes" id="UP000740413"/>
    </source>
</evidence>
<feature type="domain" description="DUF5107" evidence="3">
    <location>
        <begin position="59"/>
        <end position="366"/>
    </location>
</feature>
<evidence type="ECO:0000313" key="4">
    <source>
        <dbReference type="EMBL" id="MBT2160874.1"/>
    </source>
</evidence>
<evidence type="ECO:0000256" key="2">
    <source>
        <dbReference type="SAM" id="SignalP"/>
    </source>
</evidence>
<reference evidence="4 5" key="1">
    <citation type="submission" date="2020-06" db="EMBL/GenBank/DDBJ databases">
        <authorList>
            <person name="Isaeva M.P."/>
            <person name="Chernysheva N.Y."/>
        </authorList>
    </citation>
    <scope>NUCLEOTIDE SEQUENCE [LARGE SCALE GENOMIC DNA]</scope>
    <source>
        <strain evidence="4 5">KMM 6746</strain>
    </source>
</reference>
<evidence type="ECO:0000259" key="3">
    <source>
        <dbReference type="Pfam" id="PF17128"/>
    </source>
</evidence>
<protein>
    <submittedName>
        <fullName evidence="4">DUF5107 domain-containing protein</fullName>
    </submittedName>
</protein>
<dbReference type="Pfam" id="PF13181">
    <property type="entry name" value="TPR_8"/>
    <property type="match status" value="1"/>
</dbReference>
<reference evidence="5" key="2">
    <citation type="submission" date="2023-07" db="EMBL/GenBank/DDBJ databases">
        <title>Zobellia barbeyronii sp. nov., a new marine flavobacterium, isolated from green and red algae.</title>
        <authorList>
            <person name="Nedashkovskaya O.I."/>
            <person name="Otstavnykh N."/>
            <person name="Zhukova N."/>
            <person name="Guzev K."/>
            <person name="Chausova V."/>
            <person name="Tekutyeva L."/>
            <person name="Mikhailov V."/>
            <person name="Isaeva M."/>
        </authorList>
    </citation>
    <scope>NUCLEOTIDE SEQUENCE [LARGE SCALE GENOMIC DNA]</scope>
    <source>
        <strain evidence="5">KMM 6746</strain>
    </source>
</reference>
<sequence length="1100" mass="125533">MPNKNRFLSALLLFFCISQLQAQVKVYEGQETIPTYKIGTDELSPIFYNGRGVQGAQGKVYPYASQTKLGDSLVDVTYDMVYLENEYILVKVLPAFGGRLFSAIDKTNGHELFHTNSVIKPDLIGTLGAWVSGGIEWCFPHHHRTTTMLPSDYRMITNEDGSATVWIGETEKTRDMRGVIGMTLRPGRSYIEVDYRINNTSDVTTTFLFWANVAITANDDFRTFWPPSQEIGVYHNNSSFINWPLSNKTDDYGRTSYEKGVDLTWWKNHPNPVSFFMWDIKEGFIGGYDYGQKAGTVHVGNPFKNNASKLWQFGPGLQGQNARRKLTDDGKAYVELMTGTFSNNQPDYNWILPHSAKDAKNYWYPVRDLEVVKNSNTDASVTLQMRNVKTVFYGFNTTKDFKGAKVILKNGDTVLEEKTIDIDPAHPFTSTYKNRKALDEYQITALIQDAQGNELISYTPYKPKTPQLPEVQEKVKKPEELKTVEDLYLTGRFVEQFRRPGIEPDDYYLAALEISPNDYRTNLALGMRKFNQTKYDEALKYLQTAADKLKVKYYQPKEGEIFYYLGLTHQALGHEEEAYSNLARSAWYYQWFSSGNFKLAQIESTKGNYQKALEYVQEAYTTNNRDGRIVVLNAALLRKLNRQSEAVTLLEQQIAYDPLDFSVLYEMELVKGNSSMETWRNNMQNPENNYLEIATNYMNAGITEDGIALLSDLKRVSSPLVHYYKAWFYTEAGDSRKAKEALAEAKNVSLDYAFPYRTETETVLNKALEIDANNATTFYLLGNLLYDKRPDDAIKYWEKAGAIDTSIPMVWRNLAFGAFYHQKNPSQAIDFMTKAISLDNSNPLWYSELSKYYDESDADFRKNLEILESNLDIVRQDVDAPKTYVELLNLAGDYDKAIAFLDKHHFRTWEGGRETYWHYVDAHTLKAKQLIAEKKPQDAIAHLERALQYPENLEVGKPTHDEKNAMIYYYMGEAYKQLGDSKNAKSSYQKSVAAQNGRGMNDLIFFQGKSLEKLGDSEKAKSMFQSLIAKGQSMRESGNGNTLVAVEEASATNNKFISNSYYLEALGNAGLGNTDESKKELQKALDVYKNNLWAKVMIAN</sequence>
<comment type="caution">
    <text evidence="4">The sequence shown here is derived from an EMBL/GenBank/DDBJ whole genome shotgun (WGS) entry which is preliminary data.</text>
</comment>
<dbReference type="Proteomes" id="UP000740413">
    <property type="component" value="Unassembled WGS sequence"/>
</dbReference>
<dbReference type="SMART" id="SM00028">
    <property type="entry name" value="TPR"/>
    <property type="match status" value="9"/>
</dbReference>
<organism evidence="4 5">
    <name type="scientific">Zobellia barbeyronii</name>
    <dbReference type="NCBI Taxonomy" id="2748009"/>
    <lineage>
        <taxon>Bacteria</taxon>
        <taxon>Pseudomonadati</taxon>
        <taxon>Bacteroidota</taxon>
        <taxon>Flavobacteriia</taxon>
        <taxon>Flavobacteriales</taxon>
        <taxon>Flavobacteriaceae</taxon>
        <taxon>Zobellia</taxon>
    </lineage>
</organism>
<dbReference type="SUPFAM" id="SSF48452">
    <property type="entry name" value="TPR-like"/>
    <property type="match status" value="3"/>
</dbReference>
<dbReference type="InterPro" id="IPR033396">
    <property type="entry name" value="DUF5107"/>
</dbReference>
<dbReference type="Gene3D" id="1.25.40.10">
    <property type="entry name" value="Tetratricopeptide repeat domain"/>
    <property type="match status" value="4"/>
</dbReference>
<dbReference type="PANTHER" id="PTHR12558">
    <property type="entry name" value="CELL DIVISION CYCLE 16,23,27"/>
    <property type="match status" value="1"/>
</dbReference>
<dbReference type="InterPro" id="IPR011990">
    <property type="entry name" value="TPR-like_helical_dom_sf"/>
</dbReference>
<dbReference type="PANTHER" id="PTHR12558:SF13">
    <property type="entry name" value="CELL DIVISION CYCLE PROTEIN 27 HOMOLOG"/>
    <property type="match status" value="1"/>
</dbReference>
<keyword evidence="1" id="KW-0802">TPR repeat</keyword>